<proteinExistence type="predicted"/>
<evidence type="ECO:0000313" key="2">
    <source>
        <dbReference type="EMBL" id="OAC98868.1"/>
    </source>
</evidence>
<reference evidence="2 3" key="1">
    <citation type="submission" date="2015-06" db="EMBL/GenBank/DDBJ databases">
        <title>Expansion of signal transduction pathways in fungi by whole-genome duplication.</title>
        <authorList>
            <consortium name="DOE Joint Genome Institute"/>
            <person name="Corrochano L.M."/>
            <person name="Kuo A."/>
            <person name="Marcet-Houben M."/>
            <person name="Polaino S."/>
            <person name="Salamov A."/>
            <person name="Villalobos J.M."/>
            <person name="Alvarez M.I."/>
            <person name="Avalos J."/>
            <person name="Benito E.P."/>
            <person name="Benoit I."/>
            <person name="Burger G."/>
            <person name="Camino L.P."/>
            <person name="Canovas D."/>
            <person name="Cerda-Olmedo E."/>
            <person name="Cheng J.-F."/>
            <person name="Dominguez A."/>
            <person name="Elias M."/>
            <person name="Eslava A.P."/>
            <person name="Glaser F."/>
            <person name="Grimwood J."/>
            <person name="Gutierrez G."/>
            <person name="Heitman J."/>
            <person name="Henrissat B."/>
            <person name="Iturriaga E.A."/>
            <person name="Lang B.F."/>
            <person name="Lavin J.L."/>
            <person name="Lee S."/>
            <person name="Li W."/>
            <person name="Lindquist E."/>
            <person name="Lopez-Garcia S."/>
            <person name="Luque E.M."/>
            <person name="Marcos A.T."/>
            <person name="Martin J."/>
            <person name="Mccluskey K."/>
            <person name="Medina H.R."/>
            <person name="Miralles-Duran A."/>
            <person name="Miyazaki A."/>
            <person name="Munoz-Torres E."/>
            <person name="Oguiza J.A."/>
            <person name="Ohm R."/>
            <person name="Olmedo M."/>
            <person name="Orejas M."/>
            <person name="Ortiz-Castellanos L."/>
            <person name="Pisabarro A.G."/>
            <person name="Rodriguez-Romero J."/>
            <person name="Ruiz-Herrera J."/>
            <person name="Ruiz-Vazquez R."/>
            <person name="Sanz C."/>
            <person name="Schackwitz W."/>
            <person name="Schmutz J."/>
            <person name="Shahriari M."/>
            <person name="Shelest E."/>
            <person name="Silva-Franco F."/>
            <person name="Soanes D."/>
            <person name="Syed K."/>
            <person name="Tagua V.G."/>
            <person name="Talbot N.J."/>
            <person name="Thon M."/>
            <person name="De Vries R.P."/>
            <person name="Wiebenga A."/>
            <person name="Yadav J.S."/>
            <person name="Braun E.L."/>
            <person name="Baker S."/>
            <person name="Garre V."/>
            <person name="Horwitz B."/>
            <person name="Torres-Martinez S."/>
            <person name="Idnurm A."/>
            <person name="Herrera-Estrella A."/>
            <person name="Gabaldon T."/>
            <person name="Grigoriev I.V."/>
        </authorList>
    </citation>
    <scope>NUCLEOTIDE SEQUENCE [LARGE SCALE GENOMIC DNA]</scope>
    <source>
        <strain evidence="2 3">CBS 277.49</strain>
    </source>
</reference>
<feature type="region of interest" description="Disordered" evidence="1">
    <location>
        <begin position="57"/>
        <end position="109"/>
    </location>
</feature>
<name>A0A168HJR8_MUCCL</name>
<dbReference type="AlphaFoldDB" id="A0A168HJR8"/>
<accession>A0A168HJR8</accession>
<feature type="compositionally biased region" description="Polar residues" evidence="1">
    <location>
        <begin position="59"/>
        <end position="71"/>
    </location>
</feature>
<gene>
    <name evidence="2" type="ORF">MUCCIDRAFT_167310</name>
</gene>
<organism evidence="2 3">
    <name type="scientific">Mucor lusitanicus CBS 277.49</name>
    <dbReference type="NCBI Taxonomy" id="747725"/>
    <lineage>
        <taxon>Eukaryota</taxon>
        <taxon>Fungi</taxon>
        <taxon>Fungi incertae sedis</taxon>
        <taxon>Mucoromycota</taxon>
        <taxon>Mucoromycotina</taxon>
        <taxon>Mucoromycetes</taxon>
        <taxon>Mucorales</taxon>
        <taxon>Mucorineae</taxon>
        <taxon>Mucoraceae</taxon>
        <taxon>Mucor</taxon>
    </lineage>
</organism>
<dbReference type="VEuPathDB" id="FungiDB:MUCCIDRAFT_167310"/>
<keyword evidence="3" id="KW-1185">Reference proteome</keyword>
<feature type="compositionally biased region" description="Basic and acidic residues" evidence="1">
    <location>
        <begin position="72"/>
        <end position="85"/>
    </location>
</feature>
<sequence length="243" mass="27030">MSLHQLQSYFINRLEMIEGEKFRVAVSKYPGKYTLDKYLVGDGGTLFALNRKLFMKPGSSGNQQGPMNHQELNSKEHEQSDKDADGSSVESGKNDVGDCQLEYDSESSVDDDIVDIEDEDEDNEAEFLHDNEALEDFVEQIGNTSTASGSNQLPQGFYSTVNFNIHTAAFVGMFGADGVNASAYYLTGLSCFSLLISVSSSGRRIRAVSLSKRGKRFKAGFHMNVHWGCKNKKLAEERRHFLP</sequence>
<evidence type="ECO:0000313" key="3">
    <source>
        <dbReference type="Proteomes" id="UP000077051"/>
    </source>
</evidence>
<dbReference type="Proteomes" id="UP000077051">
    <property type="component" value="Unassembled WGS sequence"/>
</dbReference>
<comment type="caution">
    <text evidence="2">The sequence shown here is derived from an EMBL/GenBank/DDBJ whole genome shotgun (WGS) entry which is preliminary data.</text>
</comment>
<dbReference type="EMBL" id="AMYB01000009">
    <property type="protein sequence ID" value="OAC98868.1"/>
    <property type="molecule type" value="Genomic_DNA"/>
</dbReference>
<evidence type="ECO:0000256" key="1">
    <source>
        <dbReference type="SAM" id="MobiDB-lite"/>
    </source>
</evidence>
<protein>
    <submittedName>
        <fullName evidence="2">Uncharacterized protein</fullName>
    </submittedName>
</protein>